<reference key="2">
    <citation type="submission" date="2011-10" db="EMBL/GenBank/DDBJ databases">
        <title>The genome and transcriptome sequence of Clonorchis sinensis provide insights into the carcinogenic liver fluke.</title>
        <authorList>
            <person name="Wang X."/>
            <person name="Huang Y."/>
            <person name="Chen W."/>
            <person name="Liu H."/>
            <person name="Guo L."/>
            <person name="Chen Y."/>
            <person name="Luo F."/>
            <person name="Zhou W."/>
            <person name="Sun J."/>
            <person name="Mao Q."/>
            <person name="Liang P."/>
            <person name="Zhou C."/>
            <person name="Tian Y."/>
            <person name="Men J."/>
            <person name="Lv X."/>
            <person name="Huang L."/>
            <person name="Zhou J."/>
            <person name="Hu Y."/>
            <person name="Li R."/>
            <person name="Zhang F."/>
            <person name="Lei H."/>
            <person name="Li X."/>
            <person name="Hu X."/>
            <person name="Liang C."/>
            <person name="Xu J."/>
            <person name="Wu Z."/>
            <person name="Yu X."/>
        </authorList>
    </citation>
    <scope>NUCLEOTIDE SEQUENCE</scope>
    <source>
        <strain>Henan</strain>
    </source>
</reference>
<dbReference type="InterPro" id="IPR052160">
    <property type="entry name" value="Gypsy_RT_Integrase-like"/>
</dbReference>
<accession>G7Y4U1</accession>
<feature type="domain" description="Integrase catalytic" evidence="1">
    <location>
        <begin position="63"/>
        <end position="164"/>
    </location>
</feature>
<evidence type="ECO:0000313" key="2">
    <source>
        <dbReference type="EMBL" id="GAA47977.1"/>
    </source>
</evidence>
<evidence type="ECO:0000313" key="3">
    <source>
        <dbReference type="Proteomes" id="UP000008909"/>
    </source>
</evidence>
<dbReference type="Gene3D" id="3.30.420.10">
    <property type="entry name" value="Ribonuclease H-like superfamily/Ribonuclease H"/>
    <property type="match status" value="1"/>
</dbReference>
<dbReference type="AlphaFoldDB" id="G7Y4U1"/>
<evidence type="ECO:0000259" key="1">
    <source>
        <dbReference type="PROSITE" id="PS50994"/>
    </source>
</evidence>
<dbReference type="PROSITE" id="PS50994">
    <property type="entry name" value="INTEGRASE"/>
    <property type="match status" value="1"/>
</dbReference>
<name>G7Y4U1_CLOSI</name>
<dbReference type="GO" id="GO:0003676">
    <property type="term" value="F:nucleic acid binding"/>
    <property type="evidence" value="ECO:0007669"/>
    <property type="project" value="InterPro"/>
</dbReference>
<organism evidence="2 3">
    <name type="scientific">Clonorchis sinensis</name>
    <name type="common">Chinese liver fluke</name>
    <dbReference type="NCBI Taxonomy" id="79923"/>
    <lineage>
        <taxon>Eukaryota</taxon>
        <taxon>Metazoa</taxon>
        <taxon>Spiralia</taxon>
        <taxon>Lophotrochozoa</taxon>
        <taxon>Platyhelminthes</taxon>
        <taxon>Trematoda</taxon>
        <taxon>Digenea</taxon>
        <taxon>Opisthorchiida</taxon>
        <taxon>Opisthorchiata</taxon>
        <taxon>Opisthorchiidae</taxon>
        <taxon>Clonorchis</taxon>
    </lineage>
</organism>
<gene>
    <name evidence="2" type="ORF">CLF_101036</name>
</gene>
<dbReference type="InterPro" id="IPR001584">
    <property type="entry name" value="Integrase_cat-core"/>
</dbReference>
<protein>
    <recommendedName>
        <fullName evidence="1">Integrase catalytic domain-containing protein</fullName>
    </recommendedName>
</protein>
<dbReference type="EMBL" id="DF142863">
    <property type="protein sequence ID" value="GAA47977.1"/>
    <property type="molecule type" value="Genomic_DNA"/>
</dbReference>
<keyword evidence="3" id="KW-1185">Reference proteome</keyword>
<reference evidence="2" key="1">
    <citation type="journal article" date="2011" name="Genome Biol.">
        <title>The draft genome of the carcinogenic human liver fluke Clonorchis sinensis.</title>
        <authorList>
            <person name="Wang X."/>
            <person name="Chen W."/>
            <person name="Huang Y."/>
            <person name="Sun J."/>
            <person name="Men J."/>
            <person name="Liu H."/>
            <person name="Luo F."/>
            <person name="Guo L."/>
            <person name="Lv X."/>
            <person name="Deng C."/>
            <person name="Zhou C."/>
            <person name="Fan Y."/>
            <person name="Li X."/>
            <person name="Huang L."/>
            <person name="Hu Y."/>
            <person name="Liang C."/>
            <person name="Hu X."/>
            <person name="Xu J."/>
            <person name="Yu X."/>
        </authorList>
    </citation>
    <scope>NUCLEOTIDE SEQUENCE [LARGE SCALE GENOMIC DNA]</scope>
    <source>
        <strain evidence="2">Henan</strain>
    </source>
</reference>
<dbReference type="PANTHER" id="PTHR47266">
    <property type="entry name" value="ENDONUCLEASE-RELATED"/>
    <property type="match status" value="1"/>
</dbReference>
<dbReference type="InterPro" id="IPR012337">
    <property type="entry name" value="RNaseH-like_sf"/>
</dbReference>
<sequence>MHQALHIRLASCSRQPQLGTKRRLNTFDELVEKQLVARRSIQSRQSPIQRLLQAGEEHGRVTSRCHPVSEIGELWSVDVMGPFPVITSGNHSILIMTEHLSQWIEAETVPNQRATTIIGVVMHHIVANHGVPRSGVLLRGRKCNNRTIKEWLAAKGGDPKVNLPMVLLAHRASIQPTTGKSPFMLMYGRHRRLPVGAILALLNRLIASWLSAILSNSAVGSSFAFSQSIFHGPFLAASRDAKDLIKTSHCKASRFQPSHMQSSKRQIKCTSRTGRAKFHMVLPIDFRCHHQGTHGFSGSVIEEEDRFIISSTLPRAAKEYIFPGTFYYRSLFSGIPTDAQWSFVAACAIELCRALGLHNVIKLLFTYESSGGSQTPNKRLFWPANCQPTRNELRQCCGLLKCNAPSSEVRHCFADEFLKVLATQDTFDSYFKCETPLLTGLLAETKFSRCKEGKCDGFTSKMTLTILYLRASVNNAGQTWDHWLKKDAEFYVRHMMTRELSPLDGPEIRLTPSLLGVFLCRKKAVGLALQALHRVYKGSEVRGHMNEFIKQKQQIFMNSCNNHSSQYLALGRLVPDHYGAEAKLVSQMKQHKMPDTSTNPRPQFCKSEASNRTFSGRNKNCTFKTLNGPTSYETIRKRRGLRSPQCRPDYQAKPKRLDEYNRSRFLLSRPGQPGTIKIFVLPSICMAPRHRKSVAADISVKERLHLTVV</sequence>
<dbReference type="GO" id="GO:0015074">
    <property type="term" value="P:DNA integration"/>
    <property type="evidence" value="ECO:0007669"/>
    <property type="project" value="InterPro"/>
</dbReference>
<dbReference type="SUPFAM" id="SSF53098">
    <property type="entry name" value="Ribonuclease H-like"/>
    <property type="match status" value="1"/>
</dbReference>
<proteinExistence type="predicted"/>
<dbReference type="InterPro" id="IPR036397">
    <property type="entry name" value="RNaseH_sf"/>
</dbReference>
<dbReference type="Proteomes" id="UP000008909">
    <property type="component" value="Unassembled WGS sequence"/>
</dbReference>